<evidence type="ECO:0000256" key="6">
    <source>
        <dbReference type="ARBA" id="ARBA00023136"/>
    </source>
</evidence>
<dbReference type="Proteomes" id="UP000242188">
    <property type="component" value="Unassembled WGS sequence"/>
</dbReference>
<evidence type="ECO:0000313" key="11">
    <source>
        <dbReference type="Proteomes" id="UP000242188"/>
    </source>
</evidence>
<comment type="cofactor">
    <cofactor evidence="7">
        <name>heme</name>
        <dbReference type="ChEBI" id="CHEBI:30413"/>
    </cofactor>
</comment>
<dbReference type="PRINTS" id="PR00463">
    <property type="entry name" value="EP450I"/>
</dbReference>
<dbReference type="GO" id="GO:0016712">
    <property type="term" value="F:oxidoreductase activity, acting on paired donors, with incorporation or reduction of molecular oxygen, reduced flavin or flavoprotein as one donor, and incorporation of one atom of oxygen"/>
    <property type="evidence" value="ECO:0007669"/>
    <property type="project" value="TreeGrafter"/>
</dbReference>
<dbReference type="InterPro" id="IPR036396">
    <property type="entry name" value="Cyt_P450_sf"/>
</dbReference>
<dbReference type="InterPro" id="IPR002401">
    <property type="entry name" value="Cyt_P450_E_grp-I"/>
</dbReference>
<sequence>MSRLRLAIGMKFVVVGLLMFMTSFWKLFSKKSNLPPGPKPRLIFGNEILFKKDPKGYLELTKLAETYGDVYTLYCGSTVMIIVNGYDAIHEAFVKKADVFTDRPQLFVPLVGVSRGTGLTYNSGQPWKTLRRFTLQTLRDFGVGKKSLEEKIQEEISVVMETLISSNEKPVRMKPCLLSAATNIICSVMFGERFQYDEARFTQLTGVLEEIFKLNAPFAKENFFPITRWFPSGRQLISKRRAAIEKVKSYLSKTITEHRKTFDRDNIRDFIDLYLQVCEDKSDPELYTESNIYKIIVDLFLAGGETTGTSLDWCLLYMILYPDVQARCQEEIDQVIGRGRPVSLTDRGTLPYVEATLLEVQRIGNTLTFSLPHVANRTSDLRGYTIPKDSIIIANLYSAHIDPKYWDKPHSFSPERFLNDKGSIKRRDAFVPFSIGPRLCIGEPLARMELFLFFTNLLQKFQFSTAPDSPKPSVEGIQALTLTPLPYDLVARLR</sequence>
<comment type="similarity">
    <text evidence="2 8">Belongs to the cytochrome P450 family.</text>
</comment>
<dbReference type="InterPro" id="IPR001128">
    <property type="entry name" value="Cyt_P450"/>
</dbReference>
<evidence type="ECO:0000256" key="8">
    <source>
        <dbReference type="RuleBase" id="RU000461"/>
    </source>
</evidence>
<keyword evidence="4 8" id="KW-0560">Oxidoreductase</keyword>
<dbReference type="GO" id="GO:0008395">
    <property type="term" value="F:steroid hydroxylase activity"/>
    <property type="evidence" value="ECO:0007669"/>
    <property type="project" value="TreeGrafter"/>
</dbReference>
<gene>
    <name evidence="10" type="ORF">KP79_PYT16004</name>
</gene>
<dbReference type="PRINTS" id="PR00385">
    <property type="entry name" value="P450"/>
</dbReference>
<evidence type="ECO:0000313" key="10">
    <source>
        <dbReference type="EMBL" id="OWF40976.1"/>
    </source>
</evidence>
<dbReference type="STRING" id="6573.A0A210PWY7"/>
<dbReference type="FunFam" id="1.10.630.10:FF:000004">
    <property type="entry name" value="cytochrome P450 2D15 isoform X1"/>
    <property type="match status" value="1"/>
</dbReference>
<evidence type="ECO:0000256" key="1">
    <source>
        <dbReference type="ARBA" id="ARBA00004370"/>
    </source>
</evidence>
<comment type="subcellular location">
    <subcellularLocation>
        <location evidence="1">Membrane</location>
    </subcellularLocation>
</comment>
<dbReference type="Pfam" id="PF00067">
    <property type="entry name" value="p450"/>
    <property type="match status" value="1"/>
</dbReference>
<keyword evidence="11" id="KW-1185">Reference proteome</keyword>
<evidence type="ECO:0000256" key="5">
    <source>
        <dbReference type="ARBA" id="ARBA00023004"/>
    </source>
</evidence>
<dbReference type="PANTHER" id="PTHR24300">
    <property type="entry name" value="CYTOCHROME P450 508A4-RELATED"/>
    <property type="match status" value="1"/>
</dbReference>
<feature type="transmembrane region" description="Helical" evidence="9">
    <location>
        <begin position="12"/>
        <end position="28"/>
    </location>
</feature>
<comment type="caution">
    <text evidence="10">The sequence shown here is derived from an EMBL/GenBank/DDBJ whole genome shotgun (WGS) entry which is preliminary data.</text>
</comment>
<dbReference type="GO" id="GO:0016020">
    <property type="term" value="C:membrane"/>
    <property type="evidence" value="ECO:0007669"/>
    <property type="project" value="UniProtKB-SubCell"/>
</dbReference>
<dbReference type="AlphaFoldDB" id="A0A210PWY7"/>
<dbReference type="GO" id="GO:0006082">
    <property type="term" value="P:organic acid metabolic process"/>
    <property type="evidence" value="ECO:0007669"/>
    <property type="project" value="TreeGrafter"/>
</dbReference>
<keyword evidence="8" id="KW-0503">Monooxygenase</keyword>
<dbReference type="InterPro" id="IPR017972">
    <property type="entry name" value="Cyt_P450_CS"/>
</dbReference>
<reference evidence="10 11" key="1">
    <citation type="journal article" date="2017" name="Nat. Ecol. Evol.">
        <title>Scallop genome provides insights into evolution of bilaterian karyotype and development.</title>
        <authorList>
            <person name="Wang S."/>
            <person name="Zhang J."/>
            <person name="Jiao W."/>
            <person name="Li J."/>
            <person name="Xun X."/>
            <person name="Sun Y."/>
            <person name="Guo X."/>
            <person name="Huan P."/>
            <person name="Dong B."/>
            <person name="Zhang L."/>
            <person name="Hu X."/>
            <person name="Sun X."/>
            <person name="Wang J."/>
            <person name="Zhao C."/>
            <person name="Wang Y."/>
            <person name="Wang D."/>
            <person name="Huang X."/>
            <person name="Wang R."/>
            <person name="Lv J."/>
            <person name="Li Y."/>
            <person name="Zhang Z."/>
            <person name="Liu B."/>
            <person name="Lu W."/>
            <person name="Hui Y."/>
            <person name="Liang J."/>
            <person name="Zhou Z."/>
            <person name="Hou R."/>
            <person name="Li X."/>
            <person name="Liu Y."/>
            <person name="Li H."/>
            <person name="Ning X."/>
            <person name="Lin Y."/>
            <person name="Zhao L."/>
            <person name="Xing Q."/>
            <person name="Dou J."/>
            <person name="Li Y."/>
            <person name="Mao J."/>
            <person name="Guo H."/>
            <person name="Dou H."/>
            <person name="Li T."/>
            <person name="Mu C."/>
            <person name="Jiang W."/>
            <person name="Fu Q."/>
            <person name="Fu X."/>
            <person name="Miao Y."/>
            <person name="Liu J."/>
            <person name="Yu Q."/>
            <person name="Li R."/>
            <person name="Liao H."/>
            <person name="Li X."/>
            <person name="Kong Y."/>
            <person name="Jiang Z."/>
            <person name="Chourrout D."/>
            <person name="Li R."/>
            <person name="Bao Z."/>
        </authorList>
    </citation>
    <scope>NUCLEOTIDE SEQUENCE [LARGE SCALE GENOMIC DNA]</scope>
    <source>
        <strain evidence="10 11">PY_sf001</strain>
    </source>
</reference>
<accession>A0A210PWY7</accession>
<keyword evidence="3 7" id="KW-0479">Metal-binding</keyword>
<evidence type="ECO:0000256" key="3">
    <source>
        <dbReference type="ARBA" id="ARBA00022723"/>
    </source>
</evidence>
<dbReference type="SUPFAM" id="SSF48264">
    <property type="entry name" value="Cytochrome P450"/>
    <property type="match status" value="1"/>
</dbReference>
<dbReference type="GO" id="GO:0005737">
    <property type="term" value="C:cytoplasm"/>
    <property type="evidence" value="ECO:0007669"/>
    <property type="project" value="TreeGrafter"/>
</dbReference>
<keyword evidence="5 7" id="KW-0408">Iron</keyword>
<dbReference type="GO" id="GO:0006805">
    <property type="term" value="P:xenobiotic metabolic process"/>
    <property type="evidence" value="ECO:0007669"/>
    <property type="project" value="TreeGrafter"/>
</dbReference>
<dbReference type="OrthoDB" id="1055148at2759"/>
<protein>
    <submittedName>
        <fullName evidence="10">Cytochrome P450 2U1</fullName>
    </submittedName>
</protein>
<keyword evidence="7 8" id="KW-0349">Heme</keyword>
<proteinExistence type="inferred from homology"/>
<dbReference type="GO" id="GO:0005506">
    <property type="term" value="F:iron ion binding"/>
    <property type="evidence" value="ECO:0007669"/>
    <property type="project" value="InterPro"/>
</dbReference>
<organism evidence="10 11">
    <name type="scientific">Mizuhopecten yessoensis</name>
    <name type="common">Japanese scallop</name>
    <name type="synonym">Patinopecten yessoensis</name>
    <dbReference type="NCBI Taxonomy" id="6573"/>
    <lineage>
        <taxon>Eukaryota</taxon>
        <taxon>Metazoa</taxon>
        <taxon>Spiralia</taxon>
        <taxon>Lophotrochozoa</taxon>
        <taxon>Mollusca</taxon>
        <taxon>Bivalvia</taxon>
        <taxon>Autobranchia</taxon>
        <taxon>Pteriomorphia</taxon>
        <taxon>Pectinida</taxon>
        <taxon>Pectinoidea</taxon>
        <taxon>Pectinidae</taxon>
        <taxon>Mizuhopecten</taxon>
    </lineage>
</organism>
<dbReference type="InterPro" id="IPR050182">
    <property type="entry name" value="Cytochrome_P450_fam2"/>
</dbReference>
<evidence type="ECO:0000256" key="7">
    <source>
        <dbReference type="PIRSR" id="PIRSR602401-1"/>
    </source>
</evidence>
<evidence type="ECO:0000256" key="9">
    <source>
        <dbReference type="SAM" id="Phobius"/>
    </source>
</evidence>
<dbReference type="GO" id="GO:0020037">
    <property type="term" value="F:heme binding"/>
    <property type="evidence" value="ECO:0007669"/>
    <property type="project" value="InterPro"/>
</dbReference>
<keyword evidence="9" id="KW-1133">Transmembrane helix</keyword>
<name>A0A210PWY7_MIZYE</name>
<dbReference type="Gene3D" id="1.10.630.10">
    <property type="entry name" value="Cytochrome P450"/>
    <property type="match status" value="1"/>
</dbReference>
<evidence type="ECO:0000256" key="2">
    <source>
        <dbReference type="ARBA" id="ARBA00010617"/>
    </source>
</evidence>
<dbReference type="PROSITE" id="PS00086">
    <property type="entry name" value="CYTOCHROME_P450"/>
    <property type="match status" value="1"/>
</dbReference>
<dbReference type="PANTHER" id="PTHR24300:SF403">
    <property type="entry name" value="CYTOCHROME P450 306A1"/>
    <property type="match status" value="1"/>
</dbReference>
<keyword evidence="9" id="KW-0812">Transmembrane</keyword>
<keyword evidence="6 9" id="KW-0472">Membrane</keyword>
<evidence type="ECO:0000256" key="4">
    <source>
        <dbReference type="ARBA" id="ARBA00023002"/>
    </source>
</evidence>
<dbReference type="EMBL" id="NEDP02005434">
    <property type="protein sequence ID" value="OWF40976.1"/>
    <property type="molecule type" value="Genomic_DNA"/>
</dbReference>
<feature type="binding site" description="axial binding residue" evidence="7">
    <location>
        <position position="440"/>
    </location>
    <ligand>
        <name>heme</name>
        <dbReference type="ChEBI" id="CHEBI:30413"/>
    </ligand>
    <ligandPart>
        <name>Fe</name>
        <dbReference type="ChEBI" id="CHEBI:18248"/>
    </ligandPart>
</feature>